<sequence>MIPLIRVTILEAFRKYIEQSDYANYEITEQSVIDSITGKFTGNVYTKIGQAFHKIVEEGTPKCDKVDAGERTFLHYNKEQKEPVPCGRSFDIEGDKVIMDIAQCKTALSYRNEYPNAFHEIRLYKDFGDAIITGCADMVNGVEIRDIKTKYSYPTDADYINSCQWRFYLQLFNLDVFHFDLFIFEGYDKDKHGYDVRGLPLKRYEPAITCYRYDGMEQDNMNLLHSFLEWVEYRDLTKYLLKEKIEN</sequence>
<name>A0A4V3RTF0_9BACT</name>
<organism evidence="1 2">
    <name type="scientific">Phocaeicola sartorii</name>
    <dbReference type="NCBI Taxonomy" id="671267"/>
    <lineage>
        <taxon>Bacteria</taxon>
        <taxon>Pseudomonadati</taxon>
        <taxon>Bacteroidota</taxon>
        <taxon>Bacteroidia</taxon>
        <taxon>Bacteroidales</taxon>
        <taxon>Bacteroidaceae</taxon>
        <taxon>Phocaeicola</taxon>
    </lineage>
</organism>
<accession>A0A4V3RTF0</accession>
<proteinExistence type="predicted"/>
<dbReference type="AlphaFoldDB" id="A0A4V3RTF0"/>
<evidence type="ECO:0000313" key="1">
    <source>
        <dbReference type="EMBL" id="TGY70869.1"/>
    </source>
</evidence>
<dbReference type="Proteomes" id="UP000310760">
    <property type="component" value="Unassembled WGS sequence"/>
</dbReference>
<reference evidence="1 2" key="1">
    <citation type="submission" date="2019-04" db="EMBL/GenBank/DDBJ databases">
        <title>Microbes associate with the intestines of laboratory mice.</title>
        <authorList>
            <person name="Navarre W."/>
            <person name="Wong E."/>
            <person name="Huang K."/>
            <person name="Tropini C."/>
            <person name="Ng K."/>
            <person name="Yu B."/>
        </authorList>
    </citation>
    <scope>NUCLEOTIDE SEQUENCE [LARGE SCALE GENOMIC DNA]</scope>
    <source>
        <strain evidence="1 2">NM22_B1</strain>
    </source>
</reference>
<evidence type="ECO:0000313" key="2">
    <source>
        <dbReference type="Proteomes" id="UP000310760"/>
    </source>
</evidence>
<protein>
    <submittedName>
        <fullName evidence="1">Uncharacterized protein</fullName>
    </submittedName>
</protein>
<comment type="caution">
    <text evidence="1">The sequence shown here is derived from an EMBL/GenBank/DDBJ whole genome shotgun (WGS) entry which is preliminary data.</text>
</comment>
<dbReference type="EMBL" id="SRYJ01000015">
    <property type="protein sequence ID" value="TGY70869.1"/>
    <property type="molecule type" value="Genomic_DNA"/>
</dbReference>
<dbReference type="RefSeq" id="WP_117736996.1">
    <property type="nucleotide sequence ID" value="NZ_SRYJ01000015.1"/>
</dbReference>
<gene>
    <name evidence="1" type="ORF">E5339_07965</name>
</gene>